<feature type="transmembrane region" description="Helical" evidence="1">
    <location>
        <begin position="56"/>
        <end position="79"/>
    </location>
</feature>
<evidence type="ECO:0000313" key="3">
    <source>
        <dbReference type="EMBL" id="POS72296.1"/>
    </source>
</evidence>
<dbReference type="EMBL" id="MAVT02001032">
    <property type="protein sequence ID" value="POS72296.1"/>
    <property type="molecule type" value="Genomic_DNA"/>
</dbReference>
<evidence type="ECO:0000259" key="2">
    <source>
        <dbReference type="Pfam" id="PF24803"/>
    </source>
</evidence>
<dbReference type="STRING" id="158607.A0A2P5HPU8"/>
<keyword evidence="1" id="KW-1133">Transmembrane helix</keyword>
<organism evidence="3 4">
    <name type="scientific">Diaporthe helianthi</name>
    <dbReference type="NCBI Taxonomy" id="158607"/>
    <lineage>
        <taxon>Eukaryota</taxon>
        <taxon>Fungi</taxon>
        <taxon>Dikarya</taxon>
        <taxon>Ascomycota</taxon>
        <taxon>Pezizomycotina</taxon>
        <taxon>Sordariomycetes</taxon>
        <taxon>Sordariomycetidae</taxon>
        <taxon>Diaporthales</taxon>
        <taxon>Diaporthaceae</taxon>
        <taxon>Diaporthe</taxon>
    </lineage>
</organism>
<protein>
    <recommendedName>
        <fullName evidence="2">DUF7704 domain-containing protein</fullName>
    </recommendedName>
</protein>
<keyword evidence="4" id="KW-1185">Reference proteome</keyword>
<dbReference type="InterPro" id="IPR056121">
    <property type="entry name" value="DUF7704"/>
</dbReference>
<feature type="transmembrane region" description="Helical" evidence="1">
    <location>
        <begin position="9"/>
        <end position="27"/>
    </location>
</feature>
<dbReference type="InParanoid" id="A0A2P5HPU8"/>
<gene>
    <name evidence="3" type="ORF">DHEL01_v209306</name>
</gene>
<name>A0A2P5HPU8_DIAHE</name>
<dbReference type="PANTHER" id="PTHR37019:SF2">
    <property type="entry name" value="EXPERA DOMAIN-CONTAINING PROTEIN"/>
    <property type="match status" value="1"/>
</dbReference>
<evidence type="ECO:0000313" key="4">
    <source>
        <dbReference type="Proteomes" id="UP000094444"/>
    </source>
</evidence>
<dbReference type="Pfam" id="PF24803">
    <property type="entry name" value="DUF7704"/>
    <property type="match status" value="1"/>
</dbReference>
<dbReference type="AlphaFoldDB" id="A0A2P5HPU8"/>
<dbReference type="OrthoDB" id="2937326at2759"/>
<evidence type="ECO:0000256" key="1">
    <source>
        <dbReference type="SAM" id="Phobius"/>
    </source>
</evidence>
<reference evidence="3" key="1">
    <citation type="submission" date="2017-09" db="EMBL/GenBank/DDBJ databases">
        <title>Polyketide synthases of a Diaporthe helianthi virulent isolate.</title>
        <authorList>
            <person name="Baroncelli R."/>
        </authorList>
    </citation>
    <scope>NUCLEOTIDE SEQUENCE [LARGE SCALE GENOMIC DNA]</scope>
    <source>
        <strain evidence="3">7/96</strain>
    </source>
</reference>
<comment type="caution">
    <text evidence="3">The sequence shown here is derived from an EMBL/GenBank/DDBJ whole genome shotgun (WGS) entry which is preliminary data.</text>
</comment>
<feature type="domain" description="DUF7704" evidence="2">
    <location>
        <begin position="4"/>
        <end position="147"/>
    </location>
</feature>
<dbReference type="Proteomes" id="UP000094444">
    <property type="component" value="Unassembled WGS sequence"/>
</dbReference>
<accession>A0A2P5HPU8</accession>
<proteinExistence type="predicted"/>
<keyword evidence="1" id="KW-0812">Transmembrane</keyword>
<sequence>MAYSTLPTIPLLIFGVIEPLMLGWAYFVNIKDPFSYYADQVPQHNLNPEQHFPGQALSITMQLGNVLLLLAALAVVCCFSPSSATARWYLVAVAFADYGHIYATYCSLDPDVFWDPARWNDLVAGSIGASAVLNVARWLTVLGAFGPLKDGVGLDNGKVVKKVD</sequence>
<keyword evidence="1" id="KW-0472">Membrane</keyword>
<dbReference type="PANTHER" id="PTHR37019">
    <property type="entry name" value="CHROMOSOME 1, WHOLE GENOME SHOTGUN SEQUENCE"/>
    <property type="match status" value="1"/>
</dbReference>